<reference evidence="2" key="2">
    <citation type="submission" date="2023-01" db="EMBL/GenBank/DDBJ databases">
        <title>Draft genome sequence of Algimonas ampicilliniresistens strain NBRC 108219.</title>
        <authorList>
            <person name="Sun Q."/>
            <person name="Mori K."/>
        </authorList>
    </citation>
    <scope>NUCLEOTIDE SEQUENCE</scope>
    <source>
        <strain evidence="2">NBRC 108219</strain>
    </source>
</reference>
<evidence type="ECO:0000313" key="2">
    <source>
        <dbReference type="EMBL" id="GLQ23105.1"/>
    </source>
</evidence>
<keyword evidence="3" id="KW-1185">Reference proteome</keyword>
<dbReference type="InterPro" id="IPR003768">
    <property type="entry name" value="ScpA"/>
</dbReference>
<dbReference type="Proteomes" id="UP001161391">
    <property type="component" value="Unassembled WGS sequence"/>
</dbReference>
<proteinExistence type="predicted"/>
<dbReference type="PANTHER" id="PTHR33969:SF2">
    <property type="entry name" value="SEGREGATION AND CONDENSATION PROTEIN A"/>
    <property type="match status" value="1"/>
</dbReference>
<gene>
    <name evidence="2" type="ORF">GCM10007853_09790</name>
</gene>
<accession>A0ABQ5V8V9</accession>
<evidence type="ECO:0000256" key="1">
    <source>
        <dbReference type="ARBA" id="ARBA00044777"/>
    </source>
</evidence>
<protein>
    <recommendedName>
        <fullName evidence="1">Segregation and condensation protein A</fullName>
    </recommendedName>
</protein>
<dbReference type="Pfam" id="PF02616">
    <property type="entry name" value="SMC_ScpA"/>
    <property type="match status" value="1"/>
</dbReference>
<dbReference type="RefSeq" id="WP_284388177.1">
    <property type="nucleotide sequence ID" value="NZ_BSNK01000001.1"/>
</dbReference>
<dbReference type="EMBL" id="BSNK01000001">
    <property type="protein sequence ID" value="GLQ23105.1"/>
    <property type="molecule type" value="Genomic_DNA"/>
</dbReference>
<comment type="caution">
    <text evidence="2">The sequence shown here is derived from an EMBL/GenBank/DDBJ whole genome shotgun (WGS) entry which is preliminary data.</text>
</comment>
<evidence type="ECO:0000313" key="3">
    <source>
        <dbReference type="Proteomes" id="UP001161391"/>
    </source>
</evidence>
<sequence length="274" mass="30711">MMSAEEGFEEDLFFEASEAAEESDAALLLDIDGFEGPLHLLLDLARKQKVDLARVSILDLAEQYLNFIKTAHNLRIELAADYLVMAAWLAYLKSRLILPSEKAETETPEAQELAAMLAFRLERLDAMRRAVGGLQRLPKTGQEILTRGAPEGLRSRTTPLFEAELFDLLKAYGTSRSRSAFKHHRLEKPKVLSMDEARNRLKRAMASAGYDLSEWTAMDSLIDRTDLADDVPQNSVRASSLLAGLELAKEGDIQLRQTSAFQPIYLRTTERDAP</sequence>
<dbReference type="PANTHER" id="PTHR33969">
    <property type="entry name" value="SEGREGATION AND CONDENSATION PROTEIN A"/>
    <property type="match status" value="1"/>
</dbReference>
<reference evidence="2" key="1">
    <citation type="journal article" date="2014" name="Int. J. Syst. Evol. Microbiol.">
        <title>Complete genome of a new Firmicutes species belonging to the dominant human colonic microbiota ('Ruminococcus bicirculans') reveals two chromosomes and a selective capacity to utilize plant glucans.</title>
        <authorList>
            <consortium name="NISC Comparative Sequencing Program"/>
            <person name="Wegmann U."/>
            <person name="Louis P."/>
            <person name="Goesmann A."/>
            <person name="Henrissat B."/>
            <person name="Duncan S.H."/>
            <person name="Flint H.J."/>
        </authorList>
    </citation>
    <scope>NUCLEOTIDE SEQUENCE</scope>
    <source>
        <strain evidence="2">NBRC 108219</strain>
    </source>
</reference>
<dbReference type="Gene3D" id="6.10.250.2410">
    <property type="match status" value="1"/>
</dbReference>
<organism evidence="2 3">
    <name type="scientific">Algimonas ampicilliniresistens</name>
    <dbReference type="NCBI Taxonomy" id="1298735"/>
    <lineage>
        <taxon>Bacteria</taxon>
        <taxon>Pseudomonadati</taxon>
        <taxon>Pseudomonadota</taxon>
        <taxon>Alphaproteobacteria</taxon>
        <taxon>Maricaulales</taxon>
        <taxon>Robiginitomaculaceae</taxon>
        <taxon>Algimonas</taxon>
    </lineage>
</organism>
<name>A0ABQ5V8V9_9PROT</name>